<dbReference type="InterPro" id="IPR052099">
    <property type="entry name" value="Regulatory_TF_Diverse"/>
</dbReference>
<dbReference type="AlphaFoldDB" id="A0A9P7FPJ0"/>
<dbReference type="Gene3D" id="4.10.280.10">
    <property type="entry name" value="Helix-loop-helix DNA-binding domain"/>
    <property type="match status" value="1"/>
</dbReference>
<name>A0A9P7FPJ0_9AGAR</name>
<feature type="region of interest" description="Disordered" evidence="1">
    <location>
        <begin position="211"/>
        <end position="273"/>
    </location>
</feature>
<feature type="compositionally biased region" description="Pro residues" evidence="1">
    <location>
        <begin position="229"/>
        <end position="240"/>
    </location>
</feature>
<feature type="compositionally biased region" description="Low complexity" evidence="1">
    <location>
        <begin position="214"/>
        <end position="228"/>
    </location>
</feature>
<feature type="region of interest" description="Disordered" evidence="1">
    <location>
        <begin position="115"/>
        <end position="135"/>
    </location>
</feature>
<keyword evidence="4" id="KW-1185">Reference proteome</keyword>
<dbReference type="Pfam" id="PF00010">
    <property type="entry name" value="HLH"/>
    <property type="match status" value="1"/>
</dbReference>
<feature type="compositionally biased region" description="Acidic residues" evidence="1">
    <location>
        <begin position="403"/>
        <end position="427"/>
    </location>
</feature>
<dbReference type="Proteomes" id="UP000717328">
    <property type="component" value="Unassembled WGS sequence"/>
</dbReference>
<evidence type="ECO:0000313" key="4">
    <source>
        <dbReference type="Proteomes" id="UP000717328"/>
    </source>
</evidence>
<evidence type="ECO:0000259" key="2">
    <source>
        <dbReference type="PROSITE" id="PS50888"/>
    </source>
</evidence>
<feature type="compositionally biased region" description="Low complexity" evidence="1">
    <location>
        <begin position="241"/>
        <end position="255"/>
    </location>
</feature>
<dbReference type="InterPro" id="IPR036638">
    <property type="entry name" value="HLH_DNA-bd_sf"/>
</dbReference>
<protein>
    <recommendedName>
        <fullName evidence="2">BHLH domain-containing protein</fullName>
    </recommendedName>
</protein>
<dbReference type="PANTHER" id="PTHR47336:SF2">
    <property type="entry name" value="TRANSCRIPTION FACTOR HMS1-RELATED"/>
    <property type="match status" value="1"/>
</dbReference>
<proteinExistence type="predicted"/>
<dbReference type="SUPFAM" id="SSF47459">
    <property type="entry name" value="HLH, helix-loop-helix DNA-binding domain"/>
    <property type="match status" value="1"/>
</dbReference>
<reference evidence="3" key="1">
    <citation type="submission" date="2021-02" db="EMBL/GenBank/DDBJ databases">
        <authorList>
            <person name="Nieuwenhuis M."/>
            <person name="Van De Peppel L.J.J."/>
        </authorList>
    </citation>
    <scope>NUCLEOTIDE SEQUENCE</scope>
    <source>
        <strain evidence="3">D49</strain>
    </source>
</reference>
<dbReference type="OrthoDB" id="2133190at2759"/>
<organism evidence="3 4">
    <name type="scientific">Sphagnurus paluster</name>
    <dbReference type="NCBI Taxonomy" id="117069"/>
    <lineage>
        <taxon>Eukaryota</taxon>
        <taxon>Fungi</taxon>
        <taxon>Dikarya</taxon>
        <taxon>Basidiomycota</taxon>
        <taxon>Agaricomycotina</taxon>
        <taxon>Agaricomycetes</taxon>
        <taxon>Agaricomycetidae</taxon>
        <taxon>Agaricales</taxon>
        <taxon>Tricholomatineae</taxon>
        <taxon>Lyophyllaceae</taxon>
        <taxon>Sphagnurus</taxon>
    </lineage>
</organism>
<accession>A0A9P7FPJ0</accession>
<gene>
    <name evidence="3" type="ORF">H0H81_000260</name>
</gene>
<dbReference type="GO" id="GO:0046983">
    <property type="term" value="F:protein dimerization activity"/>
    <property type="evidence" value="ECO:0007669"/>
    <property type="project" value="InterPro"/>
</dbReference>
<reference evidence="3" key="2">
    <citation type="submission" date="2021-10" db="EMBL/GenBank/DDBJ databases">
        <title>Phylogenomics reveals ancestral predisposition of the termite-cultivated fungus Termitomyces towards a domesticated lifestyle.</title>
        <authorList>
            <person name="Auxier B."/>
            <person name="Grum-Grzhimaylo A."/>
            <person name="Cardenas M.E."/>
            <person name="Lodge J.D."/>
            <person name="Laessoe T."/>
            <person name="Pedersen O."/>
            <person name="Smith M.E."/>
            <person name="Kuyper T.W."/>
            <person name="Franco-Molano E.A."/>
            <person name="Baroni T.J."/>
            <person name="Aanen D.K."/>
        </authorList>
    </citation>
    <scope>NUCLEOTIDE SEQUENCE</scope>
    <source>
        <strain evidence="3">D49</strain>
    </source>
</reference>
<evidence type="ECO:0000256" key="1">
    <source>
        <dbReference type="SAM" id="MobiDB-lite"/>
    </source>
</evidence>
<sequence length="912" mass="97749">MASPTSSSDSRSSYSPHYTSRDIMLDLDDPLSLLLNDEGESQPDWTQLSSFWPEPDMNVNSKPYTDMIDFSELSGLSMDVDFAIEPSALQFNPYDAAVQFPFSFDAPRRLSITSSSSSSGASLSSVPPESAPSPVAEPEMVQLTQAPTLDASAPAPIVDLAAELAERVRQSAGVMLALPMTAQLQALENQNAQIPTAPTPQLQAKLPIPRLPRPAQAPKSSTPSSAASTPPPSTPSPPPSSFTTSTTSSPSQAIPAPAPAPRPKTSHTTIERRYRTNLNARIQSLRMAVPALRVVSESTSAGGKKRAPNKVLVSSEPQAVVGVDVIDARGFVDGVKVARKCSKATVLGKAVEYIKVLKRREARLMAEQAGLKSLLGGLVGGPALLREWEREWRAAFGGPERDEIGEDEGEEDAEDDEEGEEDEDEEEGGRKRKRGKTAPVAGKERSTPAAPPPTGEKRKRGRPRKVVPAANAKMEDEAEVQPQVQVQGAQQYLLATFALFSFFNSPLTSSSSTSHVHTGVVLNANTTVAAGVEGWSTTQYVQVLHLLVSVLVLLSFIGTWFGVGWRSGMFGPKSVLGQWSAWLKQDKKNVQAQAERILLARAPASLITRLQISHQLTTSPSATSLVTAALLMYTSGDTIITKYTVGGLARARARTVWGQAQALGEGEYERMVLALGVDEAATRFSGAAQDGDQAGILQALAAPLLRDRIRTHLGRVFVECVGMPCEMGAEQRVVHKQQEAEERRRTAAAARELGGALGALARGMERVSASASGDLLTPTTPTLVPASIVSVSSEENQGLEEELLDALVLYLRVFPTESESDYACPPTPTLASRGRAVSVLLSPPPSPEPAKHGKARGYDADMEKTDMARLRRALGSRVFEDGAAVPETSLEDARDRVVDRVVELERRSVGLE</sequence>
<dbReference type="PANTHER" id="PTHR47336">
    <property type="entry name" value="TRANSCRIPTION FACTOR HMS1-RELATED"/>
    <property type="match status" value="1"/>
</dbReference>
<dbReference type="InterPro" id="IPR011598">
    <property type="entry name" value="bHLH_dom"/>
</dbReference>
<evidence type="ECO:0000313" key="3">
    <source>
        <dbReference type="EMBL" id="KAG5634940.1"/>
    </source>
</evidence>
<feature type="domain" description="BHLH" evidence="2">
    <location>
        <begin position="262"/>
        <end position="357"/>
    </location>
</feature>
<feature type="region of interest" description="Disordered" evidence="1">
    <location>
        <begin position="395"/>
        <end position="478"/>
    </location>
</feature>
<dbReference type="EMBL" id="JABCKI010006226">
    <property type="protein sequence ID" value="KAG5634940.1"/>
    <property type="molecule type" value="Genomic_DNA"/>
</dbReference>
<feature type="region of interest" description="Disordered" evidence="1">
    <location>
        <begin position="841"/>
        <end position="863"/>
    </location>
</feature>
<dbReference type="SMART" id="SM00353">
    <property type="entry name" value="HLH"/>
    <property type="match status" value="1"/>
</dbReference>
<comment type="caution">
    <text evidence="3">The sequence shown here is derived from an EMBL/GenBank/DDBJ whole genome shotgun (WGS) entry which is preliminary data.</text>
</comment>
<dbReference type="PROSITE" id="PS50888">
    <property type="entry name" value="BHLH"/>
    <property type="match status" value="1"/>
</dbReference>